<sequence>MTTLADLAKDYGVTPQAVAKWRDSAVTTYGDLNYQQVGKRKEYDEDAVEKILKFRPAPTEPDVQTGNHRVTGQLAVVPNAADLGVFRGDVELTTFDNPLEAVNQALSFADGLLGAMDKDTAYQMTQIQQTQQANATLRSKLDELERRKAQYQTESKVMSMLQGKEAAELQQNMIDLKAMGIQGD</sequence>
<feature type="coiled-coil region" evidence="1">
    <location>
        <begin position="127"/>
        <end position="161"/>
    </location>
</feature>
<proteinExistence type="predicted"/>
<dbReference type="Proteomes" id="UP000473574">
    <property type="component" value="Unassembled WGS sequence"/>
</dbReference>
<name>A0A6M0SDX7_9CYAN</name>
<comment type="caution">
    <text evidence="2">The sequence shown here is derived from an EMBL/GenBank/DDBJ whole genome shotgun (WGS) entry which is preliminary data.</text>
</comment>
<protein>
    <submittedName>
        <fullName evidence="2">Uncharacterized protein</fullName>
    </submittedName>
</protein>
<organism evidence="2 3">
    <name type="scientific">Adonisia turfae CCMR0082</name>
    <dbReference type="NCBI Taxonomy" id="2304604"/>
    <lineage>
        <taxon>Bacteria</taxon>
        <taxon>Bacillati</taxon>
        <taxon>Cyanobacteriota</taxon>
        <taxon>Adonisia</taxon>
        <taxon>Adonisia turfae</taxon>
    </lineage>
</organism>
<dbReference type="EMBL" id="QZCE01000002">
    <property type="protein sequence ID" value="NEZ66263.1"/>
    <property type="molecule type" value="Genomic_DNA"/>
</dbReference>
<dbReference type="AlphaFoldDB" id="A0A6M0SDX7"/>
<evidence type="ECO:0000256" key="1">
    <source>
        <dbReference type="SAM" id="Coils"/>
    </source>
</evidence>
<gene>
    <name evidence="2" type="ORF">D0962_26460</name>
</gene>
<evidence type="ECO:0000313" key="2">
    <source>
        <dbReference type="EMBL" id="NEZ66263.1"/>
    </source>
</evidence>
<accession>A0A6M0SDX7</accession>
<dbReference type="RefSeq" id="WP_163668251.1">
    <property type="nucleotide sequence ID" value="NZ_QZCE01000002.1"/>
</dbReference>
<reference evidence="2 3" key="1">
    <citation type="journal article" date="2020" name="Microb. Ecol.">
        <title>Ecogenomics of the Marine Benthic Filamentous Cyanobacterium Adonisia.</title>
        <authorList>
            <person name="Walter J.M."/>
            <person name="Coutinho F.H."/>
            <person name="Leomil L."/>
            <person name="Hargreaves P.I."/>
            <person name="Campeao M.E."/>
            <person name="Vieira V.V."/>
            <person name="Silva B.S."/>
            <person name="Fistarol G.O."/>
            <person name="Salomon P.S."/>
            <person name="Sawabe T."/>
            <person name="Mino S."/>
            <person name="Hosokawa M."/>
            <person name="Miyashita H."/>
            <person name="Maruyama F."/>
            <person name="van Verk M.C."/>
            <person name="Dutilh B.E."/>
            <person name="Thompson C.C."/>
            <person name="Thompson F.L."/>
        </authorList>
    </citation>
    <scope>NUCLEOTIDE SEQUENCE [LARGE SCALE GENOMIC DNA]</scope>
    <source>
        <strain evidence="2 3">CCMR0082</strain>
    </source>
</reference>
<keyword evidence="1" id="KW-0175">Coiled coil</keyword>
<evidence type="ECO:0000313" key="3">
    <source>
        <dbReference type="Proteomes" id="UP000473574"/>
    </source>
</evidence>